<dbReference type="Proteomes" id="UP000009168">
    <property type="component" value="Unassembled WGS sequence"/>
</dbReference>
<feature type="compositionally biased region" description="Polar residues" evidence="2">
    <location>
        <begin position="967"/>
        <end position="980"/>
    </location>
</feature>
<feature type="region of interest" description="Disordered" evidence="2">
    <location>
        <begin position="867"/>
        <end position="890"/>
    </location>
</feature>
<keyword evidence="4" id="KW-1185">Reference proteome</keyword>
<dbReference type="KEGG" id="tet:TTHERM_00446330"/>
<evidence type="ECO:0000256" key="2">
    <source>
        <dbReference type="SAM" id="MobiDB-lite"/>
    </source>
</evidence>
<dbReference type="RefSeq" id="XP_001023396.2">
    <property type="nucleotide sequence ID" value="XM_001023396.2"/>
</dbReference>
<accession>I7LWZ5</accession>
<feature type="compositionally biased region" description="Basic and acidic residues" evidence="2">
    <location>
        <begin position="398"/>
        <end position="412"/>
    </location>
</feature>
<protein>
    <submittedName>
        <fullName evidence="3">Uncharacterized protein</fullName>
    </submittedName>
</protein>
<keyword evidence="1" id="KW-0175">Coiled coil</keyword>
<name>I7LWZ5_TETTS</name>
<evidence type="ECO:0000313" key="3">
    <source>
        <dbReference type="EMBL" id="EAS03151.2"/>
    </source>
</evidence>
<dbReference type="AlphaFoldDB" id="I7LWZ5"/>
<dbReference type="EMBL" id="GG662504">
    <property type="protein sequence ID" value="EAS03151.2"/>
    <property type="molecule type" value="Genomic_DNA"/>
</dbReference>
<dbReference type="STRING" id="312017.I7LWZ5"/>
<feature type="region of interest" description="Disordered" evidence="2">
    <location>
        <begin position="809"/>
        <end position="834"/>
    </location>
</feature>
<evidence type="ECO:0000256" key="1">
    <source>
        <dbReference type="SAM" id="Coils"/>
    </source>
</evidence>
<evidence type="ECO:0000313" key="4">
    <source>
        <dbReference type="Proteomes" id="UP000009168"/>
    </source>
</evidence>
<feature type="compositionally biased region" description="Polar residues" evidence="2">
    <location>
        <begin position="121"/>
        <end position="150"/>
    </location>
</feature>
<sequence>MFGTPRSNSQRREISEDRAKLEELRAKCKIREETYKIEIDKLRQKLDKIRHKFEQQHKYRQNSQEMQKLKEENIFLKQQVQYQKNQMQQSFQINSNIYQTSRETSATKRAQSSRSAHDKNQNLSGHANSSGSKQNNLISEKNNHQNGNNSKKIIATDIELVKIAQHRLMKENKSLKKRVDMMQTQMKELYDLLLEEKMNNTQSFQTNQNIHQVIKALKQSTENIQKSPIDQKDFISCDTVPYDQSLQQQTQLMVSAASNTRVSGERSISPIYQSNQNPTYGTAYLEEQMSLQGSNFKQNDISSGTAQGKSNNQNTFIKQNILNSETLNLKSPEPQRAPELINEQQLSNFQDKIEQTKSKFIDKIKNVFQKHQKQNEIFEQKNKQMKEITKQLFSSKSKSKENKNQEEIKLKTQESVQSSVTSSISSAFIVDNESNPTNKQEHKNEQNYDLQSSSQSQNQILAAEDHESTVELQQEDDNSLQKQNQQHFEDFQGYSPAIQKQINLLNQEAEQDSDEQSSADFDYRKNFVPHSDDNFINSESTNYITKKEPISLTQNQAYASQNPNYSGGYKQIITQGSKGNTKSLKNDLNVVSFNDTGQTNFKKDSAKKLEEFKSLKEQFSALINTNANIINNSSVNNNTLSNLNNTTGMTAIANNYLQYSSYAQDGSLTSRKYDTQLQQPKYSSLAQQYNSTQSTINQNKPQTQNNLHPSTLNSNQNNIVHQLDLKKLQDNSNGEQYLKQKYSSNTSRNNQSTQRNGKVLDLEFIGHSTQISPQKDALTSRQRDEMYLNFPSSTHSQTVNNNILKKENTNVSNKIQESKVDYQSKTSKLTTPISSTQNEKITDEYIKQIIQQYKTPKKSSINNQYSQQNQSYQNKQSYQQQQQQPIPQQSNISTQQFMIPYQKKQNLSNQNYNQSYEKKDPLQTNQLANNYLKHQQQPQTSRLYEKDTSLSNQYIYNQNANTSHLGSTGVASNVNTQSSPNRFSKINSSNNNKGNINSTNFNQSSIPQSTNIIPPTSSYQKDLNIYNCYFNNNSPINKKITSVQPPTSTTNKEQFNLNHKRQQSCGGGGVSGVNKYNFKLNLTSLVTPKSSQMLQSDRQNSDRTGYNKLISKNQGLLSSNISPKYSPHSSQTTSANRFYQK</sequence>
<feature type="compositionally biased region" description="Polar residues" evidence="2">
    <location>
        <begin position="100"/>
        <end position="114"/>
    </location>
</feature>
<dbReference type="GeneID" id="7831329"/>
<feature type="coiled-coil region" evidence="1">
    <location>
        <begin position="7"/>
        <end position="86"/>
    </location>
</feature>
<feature type="region of interest" description="Disordered" evidence="2">
    <location>
        <begin position="392"/>
        <end position="458"/>
    </location>
</feature>
<proteinExistence type="predicted"/>
<organism evidence="3 4">
    <name type="scientific">Tetrahymena thermophila (strain SB210)</name>
    <dbReference type="NCBI Taxonomy" id="312017"/>
    <lineage>
        <taxon>Eukaryota</taxon>
        <taxon>Sar</taxon>
        <taxon>Alveolata</taxon>
        <taxon>Ciliophora</taxon>
        <taxon>Intramacronucleata</taxon>
        <taxon>Oligohymenophorea</taxon>
        <taxon>Hymenostomatida</taxon>
        <taxon>Tetrahymenina</taxon>
        <taxon>Tetrahymenidae</taxon>
        <taxon>Tetrahymena</taxon>
    </lineage>
</organism>
<feature type="compositionally biased region" description="Low complexity" evidence="2">
    <location>
        <begin position="981"/>
        <end position="992"/>
    </location>
</feature>
<feature type="compositionally biased region" description="Polar residues" evidence="2">
    <location>
        <begin position="823"/>
        <end position="834"/>
    </location>
</feature>
<feature type="compositionally biased region" description="Low complexity" evidence="2">
    <location>
        <begin position="413"/>
        <end position="426"/>
    </location>
</feature>
<feature type="region of interest" description="Disordered" evidence="2">
    <location>
        <begin position="1117"/>
        <end position="1141"/>
    </location>
</feature>
<feature type="region of interest" description="Disordered" evidence="2">
    <location>
        <begin position="465"/>
        <end position="484"/>
    </location>
</feature>
<reference evidence="4" key="1">
    <citation type="journal article" date="2006" name="PLoS Biol.">
        <title>Macronuclear genome sequence of the ciliate Tetrahymena thermophila, a model eukaryote.</title>
        <authorList>
            <person name="Eisen J.A."/>
            <person name="Coyne R.S."/>
            <person name="Wu M."/>
            <person name="Wu D."/>
            <person name="Thiagarajan M."/>
            <person name="Wortman J.R."/>
            <person name="Badger J.H."/>
            <person name="Ren Q."/>
            <person name="Amedeo P."/>
            <person name="Jones K.M."/>
            <person name="Tallon L.J."/>
            <person name="Delcher A.L."/>
            <person name="Salzberg S.L."/>
            <person name="Silva J.C."/>
            <person name="Haas B.J."/>
            <person name="Majoros W.H."/>
            <person name="Farzad M."/>
            <person name="Carlton J.M."/>
            <person name="Smith R.K. Jr."/>
            <person name="Garg J."/>
            <person name="Pearlman R.E."/>
            <person name="Karrer K.M."/>
            <person name="Sun L."/>
            <person name="Manning G."/>
            <person name="Elde N.C."/>
            <person name="Turkewitz A.P."/>
            <person name="Asai D.J."/>
            <person name="Wilkes D.E."/>
            <person name="Wang Y."/>
            <person name="Cai H."/>
            <person name="Collins K."/>
            <person name="Stewart B.A."/>
            <person name="Lee S.R."/>
            <person name="Wilamowska K."/>
            <person name="Weinberg Z."/>
            <person name="Ruzzo W.L."/>
            <person name="Wloga D."/>
            <person name="Gaertig J."/>
            <person name="Frankel J."/>
            <person name="Tsao C.-C."/>
            <person name="Gorovsky M.A."/>
            <person name="Keeling P.J."/>
            <person name="Waller R.F."/>
            <person name="Patron N.J."/>
            <person name="Cherry J.M."/>
            <person name="Stover N.A."/>
            <person name="Krieger C.J."/>
            <person name="del Toro C."/>
            <person name="Ryder H.F."/>
            <person name="Williamson S.C."/>
            <person name="Barbeau R.A."/>
            <person name="Hamilton E.P."/>
            <person name="Orias E."/>
        </authorList>
    </citation>
    <scope>NUCLEOTIDE SEQUENCE [LARGE SCALE GENOMIC DNA]</scope>
    <source>
        <strain evidence="4">SB210</strain>
    </source>
</reference>
<feature type="region of interest" description="Disordered" evidence="2">
    <location>
        <begin position="100"/>
        <end position="150"/>
    </location>
</feature>
<feature type="coiled-coil region" evidence="1">
    <location>
        <begin position="361"/>
        <end position="388"/>
    </location>
</feature>
<feature type="coiled-coil region" evidence="1">
    <location>
        <begin position="165"/>
        <end position="192"/>
    </location>
</feature>
<gene>
    <name evidence="3" type="ORF">TTHERM_00446330</name>
</gene>
<dbReference type="InParanoid" id="I7LWZ5"/>
<feature type="region of interest" description="Disordered" evidence="2">
    <location>
        <begin position="967"/>
        <end position="992"/>
    </location>
</feature>